<dbReference type="PROSITE" id="PS51257">
    <property type="entry name" value="PROKAR_LIPOPROTEIN"/>
    <property type="match status" value="1"/>
</dbReference>
<evidence type="ECO:0000259" key="2">
    <source>
        <dbReference type="Pfam" id="PF13349"/>
    </source>
</evidence>
<feature type="chain" id="PRO_5022888637" evidence="1">
    <location>
        <begin position="28"/>
        <end position="301"/>
    </location>
</feature>
<reference evidence="3 4" key="1">
    <citation type="submission" date="2019-06" db="EMBL/GenBank/DDBJ databases">
        <title>Thermomonas aquatica sp. nov., isolated from an industrial wastewater treatment plant.</title>
        <authorList>
            <person name="Jeon J.H."/>
            <person name="Park D.-S."/>
        </authorList>
    </citation>
    <scope>NUCLEOTIDE SEQUENCE [LARGE SCALE GENOMIC DNA]</scope>
    <source>
        <strain evidence="3 4">SY21</strain>
    </source>
</reference>
<evidence type="ECO:0000313" key="3">
    <source>
        <dbReference type="EMBL" id="QDA57898.1"/>
    </source>
</evidence>
<dbReference type="InterPro" id="IPR025164">
    <property type="entry name" value="Toastrack_DUF4097"/>
</dbReference>
<feature type="domain" description="DUF4097" evidence="2">
    <location>
        <begin position="44"/>
        <end position="298"/>
    </location>
</feature>
<dbReference type="KEGG" id="thes:FHQ07_11560"/>
<dbReference type="EMBL" id="CP040871">
    <property type="protein sequence ID" value="QDA57898.1"/>
    <property type="molecule type" value="Genomic_DNA"/>
</dbReference>
<protein>
    <submittedName>
        <fullName evidence="3">DUF4097 domain-containing protein</fullName>
    </submittedName>
</protein>
<evidence type="ECO:0000313" key="4">
    <source>
        <dbReference type="Proteomes" id="UP000308149"/>
    </source>
</evidence>
<keyword evidence="4" id="KW-1185">Reference proteome</keyword>
<organism evidence="3 4">
    <name type="scientific">Thermomonas aquatica</name>
    <dbReference type="NCBI Taxonomy" id="2202149"/>
    <lineage>
        <taxon>Bacteria</taxon>
        <taxon>Pseudomonadati</taxon>
        <taxon>Pseudomonadota</taxon>
        <taxon>Gammaproteobacteria</taxon>
        <taxon>Lysobacterales</taxon>
        <taxon>Lysobacteraceae</taxon>
        <taxon>Thermomonas</taxon>
    </lineage>
</organism>
<dbReference type="RefSeq" id="WP_139716948.1">
    <property type="nucleotide sequence ID" value="NZ_CP040871.1"/>
</dbReference>
<dbReference type="AlphaFoldDB" id="A0A5B7ZSJ9"/>
<proteinExistence type="predicted"/>
<keyword evidence="1" id="KW-0732">Signal</keyword>
<evidence type="ECO:0000256" key="1">
    <source>
        <dbReference type="SAM" id="SignalP"/>
    </source>
</evidence>
<dbReference type="OrthoDB" id="7056452at2"/>
<name>A0A5B7ZSJ9_9GAMM</name>
<feature type="signal peptide" evidence="1">
    <location>
        <begin position="1"/>
        <end position="27"/>
    </location>
</feature>
<sequence length="301" mass="31476">MSPSFKRPILSASILALACIAAFPALAATPINQSRPLDPRGRVEIDNLKGRVEVRAWDRPEVKITGSLGVGVEKFSVDGDKGALHIEVKYPNRSNNAEPTVLVVQVPLQAELEVSTVSANIDVHGVAPRELSLESVSGDIVANGAPRRASVESVSGDVVLTFNSGDVDASAVSGDLSLSGRLNGEVSVETVSGNMRVDSKGERLRKLSASTVSGDVELKLGLAPDGEVSMESVSGDLTLVAPRDLSAEVSGESFSGELSAPGAKIEREEFGPGSSFHTRYGAGKGEVRIETFSGDATLRLQ</sequence>
<accession>A0A5B7ZSJ9</accession>
<dbReference type="Pfam" id="PF13349">
    <property type="entry name" value="DUF4097"/>
    <property type="match status" value="1"/>
</dbReference>
<dbReference type="Gene3D" id="2.160.20.120">
    <property type="match status" value="1"/>
</dbReference>
<gene>
    <name evidence="3" type="ORF">FHQ07_11560</name>
</gene>
<dbReference type="Proteomes" id="UP000308149">
    <property type="component" value="Chromosome"/>
</dbReference>